<organism evidence="2 3">
    <name type="scientific">Sorangium cellulosum</name>
    <name type="common">Polyangium cellulosum</name>
    <dbReference type="NCBI Taxonomy" id="56"/>
    <lineage>
        <taxon>Bacteria</taxon>
        <taxon>Pseudomonadati</taxon>
        <taxon>Myxococcota</taxon>
        <taxon>Polyangia</taxon>
        <taxon>Polyangiales</taxon>
        <taxon>Polyangiaceae</taxon>
        <taxon>Sorangium</taxon>
    </lineage>
</organism>
<reference evidence="2 3" key="1">
    <citation type="submission" date="2014-02" db="EMBL/GenBank/DDBJ databases">
        <title>The small core and large imbalanced accessory genome model reveals a collaborative survival strategy of Sorangium cellulosum strains in nature.</title>
        <authorList>
            <person name="Han K."/>
            <person name="Peng R."/>
            <person name="Blom J."/>
            <person name="Li Y.-Z."/>
        </authorList>
    </citation>
    <scope>NUCLEOTIDE SEQUENCE [LARGE SCALE GENOMIC DNA]</scope>
    <source>
        <strain evidence="2 3">So0149</strain>
    </source>
</reference>
<evidence type="ECO:0000313" key="3">
    <source>
        <dbReference type="Proteomes" id="UP000075515"/>
    </source>
</evidence>
<protein>
    <submittedName>
        <fullName evidence="2">Uncharacterized protein</fullName>
    </submittedName>
</protein>
<accession>A0A150SSB7</accession>
<feature type="compositionally biased region" description="Basic and acidic residues" evidence="1">
    <location>
        <begin position="1"/>
        <end position="10"/>
    </location>
</feature>
<feature type="compositionally biased region" description="Low complexity" evidence="1">
    <location>
        <begin position="13"/>
        <end position="26"/>
    </location>
</feature>
<sequence>MAGRRREERYQTAAQAAGQGDLDGALEGQPAGRGAHVRRRGGLAGRAFGDVEQRFDEARIAPVLDDVERDTRDAVQGRAMELREDRFLCVLSTQPGEGSQICRVAELIGAGEP</sequence>
<dbReference type="AlphaFoldDB" id="A0A150SSB7"/>
<dbReference type="Proteomes" id="UP000075515">
    <property type="component" value="Unassembled WGS sequence"/>
</dbReference>
<comment type="caution">
    <text evidence="2">The sequence shown here is derived from an EMBL/GenBank/DDBJ whole genome shotgun (WGS) entry which is preliminary data.</text>
</comment>
<evidence type="ECO:0000256" key="1">
    <source>
        <dbReference type="SAM" id="MobiDB-lite"/>
    </source>
</evidence>
<dbReference type="EMBL" id="JEMC01001679">
    <property type="protein sequence ID" value="KYF95097.1"/>
    <property type="molecule type" value="Genomic_DNA"/>
</dbReference>
<feature type="region of interest" description="Disordered" evidence="1">
    <location>
        <begin position="1"/>
        <end position="40"/>
    </location>
</feature>
<evidence type="ECO:0000313" key="2">
    <source>
        <dbReference type="EMBL" id="KYF95097.1"/>
    </source>
</evidence>
<proteinExistence type="predicted"/>
<name>A0A150SSB7_SORCE</name>
<gene>
    <name evidence="2" type="ORF">BE18_12985</name>
</gene>